<keyword evidence="6" id="KW-0812">Transmembrane</keyword>
<evidence type="ECO:0000313" key="8">
    <source>
        <dbReference type="EMBL" id="KLU91659.1"/>
    </source>
</evidence>
<name>A0A0C4EBW5_MAGP6</name>
<keyword evidence="6" id="KW-0472">Membrane</keyword>
<reference evidence="8" key="3">
    <citation type="submission" date="2011-03" db="EMBL/GenBank/DDBJ databases">
        <title>Annotation of Magnaporthe poae ATCC 64411.</title>
        <authorList>
            <person name="Ma L.-J."/>
            <person name="Dead R."/>
            <person name="Young S.K."/>
            <person name="Zeng Q."/>
            <person name="Gargeya S."/>
            <person name="Fitzgerald M."/>
            <person name="Haas B."/>
            <person name="Abouelleil A."/>
            <person name="Alvarado L."/>
            <person name="Arachchi H.M."/>
            <person name="Berlin A."/>
            <person name="Brown A."/>
            <person name="Chapman S.B."/>
            <person name="Chen Z."/>
            <person name="Dunbar C."/>
            <person name="Freedman E."/>
            <person name="Gearin G."/>
            <person name="Gellesch M."/>
            <person name="Goldberg J."/>
            <person name="Griggs A."/>
            <person name="Gujja S."/>
            <person name="Heiman D."/>
            <person name="Howarth C."/>
            <person name="Larson L."/>
            <person name="Lui A."/>
            <person name="MacDonald P.J.P."/>
            <person name="Mehta T."/>
            <person name="Montmayeur A."/>
            <person name="Murphy C."/>
            <person name="Neiman D."/>
            <person name="Pearson M."/>
            <person name="Priest M."/>
            <person name="Roberts A."/>
            <person name="Saif S."/>
            <person name="Shea T."/>
            <person name="Shenoy N."/>
            <person name="Sisk P."/>
            <person name="Stolte C."/>
            <person name="Sykes S."/>
            <person name="Yandava C."/>
            <person name="Wortman J."/>
            <person name="Nusbaum C."/>
            <person name="Birren B."/>
        </authorList>
    </citation>
    <scope>NUCLEOTIDE SEQUENCE</scope>
    <source>
        <strain evidence="8">ATCC 64411</strain>
    </source>
</reference>
<dbReference type="SUPFAM" id="SSF51905">
    <property type="entry name" value="FAD/NAD(P)-binding domain"/>
    <property type="match status" value="1"/>
</dbReference>
<reference evidence="10" key="2">
    <citation type="submission" date="2010-05" db="EMBL/GenBank/DDBJ databases">
        <title>The genome sequence of Magnaporthe poae strain ATCC 64411.</title>
        <authorList>
            <person name="Ma L.-J."/>
            <person name="Dead R."/>
            <person name="Young S."/>
            <person name="Zeng Q."/>
            <person name="Koehrsen M."/>
            <person name="Alvarado L."/>
            <person name="Berlin A."/>
            <person name="Chapman S.B."/>
            <person name="Chen Z."/>
            <person name="Freedman E."/>
            <person name="Gellesch M."/>
            <person name="Goldberg J."/>
            <person name="Griggs A."/>
            <person name="Gujja S."/>
            <person name="Heilman E.R."/>
            <person name="Heiman D."/>
            <person name="Hepburn T."/>
            <person name="Howarth C."/>
            <person name="Jen D."/>
            <person name="Larson L."/>
            <person name="Mehta T."/>
            <person name="Neiman D."/>
            <person name="Pearson M."/>
            <person name="Roberts A."/>
            <person name="Saif S."/>
            <person name="Shea T."/>
            <person name="Shenoy N."/>
            <person name="Sisk P."/>
            <person name="Stolte C."/>
            <person name="Sykes S."/>
            <person name="Walk T."/>
            <person name="White J."/>
            <person name="Yandava C."/>
            <person name="Haas B."/>
            <person name="Nusbaum C."/>
            <person name="Birren B."/>
        </authorList>
    </citation>
    <scope>NUCLEOTIDE SEQUENCE [LARGE SCALE GENOMIC DNA]</scope>
    <source>
        <strain evidence="10">ATCC 64411 / 73-15</strain>
    </source>
</reference>
<evidence type="ECO:0000256" key="4">
    <source>
        <dbReference type="ARBA" id="ARBA00023002"/>
    </source>
</evidence>
<dbReference type="InterPro" id="IPR002938">
    <property type="entry name" value="FAD-bd"/>
</dbReference>
<keyword evidence="3" id="KW-0274">FAD</keyword>
<dbReference type="EnsemblFungi" id="MAPG_10177T0">
    <property type="protein sequence ID" value="MAPG_10177T0"/>
    <property type="gene ID" value="MAPG_10177"/>
</dbReference>
<evidence type="ECO:0000259" key="7">
    <source>
        <dbReference type="Pfam" id="PF01494"/>
    </source>
</evidence>
<evidence type="ECO:0000256" key="6">
    <source>
        <dbReference type="SAM" id="Phobius"/>
    </source>
</evidence>
<protein>
    <recommendedName>
        <fullName evidence="7">FAD-binding domain-containing protein</fullName>
    </recommendedName>
</protein>
<dbReference type="GO" id="GO:0004497">
    <property type="term" value="F:monooxygenase activity"/>
    <property type="evidence" value="ECO:0007669"/>
    <property type="project" value="UniProtKB-KW"/>
</dbReference>
<dbReference type="GO" id="GO:0071949">
    <property type="term" value="F:FAD binding"/>
    <property type="evidence" value="ECO:0007669"/>
    <property type="project" value="InterPro"/>
</dbReference>
<reference evidence="9" key="5">
    <citation type="submission" date="2015-06" db="UniProtKB">
        <authorList>
            <consortium name="EnsemblFungi"/>
        </authorList>
    </citation>
    <scope>IDENTIFICATION</scope>
    <source>
        <strain evidence="9">ATCC 64411</strain>
    </source>
</reference>
<gene>
    <name evidence="8" type="ORF">MAPG_10177</name>
</gene>
<keyword evidence="10" id="KW-1185">Reference proteome</keyword>
<dbReference type="AlphaFoldDB" id="A0A0C4EBW5"/>
<organism evidence="9 10">
    <name type="scientific">Magnaporthiopsis poae (strain ATCC 64411 / 73-15)</name>
    <name type="common">Kentucky bluegrass fungus</name>
    <name type="synonym">Magnaporthe poae</name>
    <dbReference type="NCBI Taxonomy" id="644358"/>
    <lineage>
        <taxon>Eukaryota</taxon>
        <taxon>Fungi</taxon>
        <taxon>Dikarya</taxon>
        <taxon>Ascomycota</taxon>
        <taxon>Pezizomycotina</taxon>
        <taxon>Sordariomycetes</taxon>
        <taxon>Sordariomycetidae</taxon>
        <taxon>Magnaporthales</taxon>
        <taxon>Magnaporthaceae</taxon>
        <taxon>Magnaporthiopsis</taxon>
    </lineage>
</organism>
<sequence length="463" mass="50143">MSPPFRVIIVGGGLAGALLANGLINNDVDVTVYERDEADSKREGYQIRIGEAASKGFDACLTEERREAIRSRLGQSSQATATAPVIYTPQFKPILDLASLAGYTKSAAINRVVLRDALVEPVAKLGRVRYGMAFTGCDIAVGDDGRERVVVHFADGSSDTCDLLVGADGSGSKVNARVGANNIIQIDTHASFLNKGSLPIERIKALPAELRRAPLMTMGGGTNMFYGLYLPAPREETSVAKDTEIEVEYDVQNASFFWALSTPKSALPGGDVSKIENRLQFCLDHIKHWAPEFKTMLSVGQEEGQTDNIVSIPVRVAKKLPERWREAARKKPGARPEEGHPRIWLIGDAIHAMQAGRGMGGNQSMQDCSEALPAILKLNEIAKKGAPVSTSQVAEVLEPFESQMMKRTFEWVRKSGGTSMPTINLDGPLGTIVWLLGVILVPIVNLLYGLGLVGAKKQKQHID</sequence>
<evidence type="ECO:0000256" key="1">
    <source>
        <dbReference type="ARBA" id="ARBA00001974"/>
    </source>
</evidence>
<dbReference type="eggNOG" id="ENOG502SNMW">
    <property type="taxonomic scope" value="Eukaryota"/>
</dbReference>
<evidence type="ECO:0000313" key="9">
    <source>
        <dbReference type="EnsemblFungi" id="MAPG_10177T0"/>
    </source>
</evidence>
<dbReference type="PANTHER" id="PTHR47178">
    <property type="entry name" value="MONOOXYGENASE, FAD-BINDING"/>
    <property type="match status" value="1"/>
</dbReference>
<dbReference type="Pfam" id="PF01494">
    <property type="entry name" value="FAD_binding_3"/>
    <property type="match status" value="1"/>
</dbReference>
<dbReference type="Gene3D" id="3.50.50.60">
    <property type="entry name" value="FAD/NAD(P)-binding domain"/>
    <property type="match status" value="1"/>
</dbReference>
<dbReference type="EMBL" id="ADBL01002619">
    <property type="status" value="NOT_ANNOTATED_CDS"/>
    <property type="molecule type" value="Genomic_DNA"/>
</dbReference>
<keyword evidence="6" id="KW-1133">Transmembrane helix</keyword>
<feature type="transmembrane region" description="Helical" evidence="6">
    <location>
        <begin position="432"/>
        <end position="455"/>
    </location>
</feature>
<evidence type="ECO:0000313" key="10">
    <source>
        <dbReference type="Proteomes" id="UP000011715"/>
    </source>
</evidence>
<dbReference type="OMA" id="RGHPRVW"/>
<keyword evidence="5" id="KW-0503">Monooxygenase</keyword>
<dbReference type="EMBL" id="GL876977">
    <property type="protein sequence ID" value="KLU91659.1"/>
    <property type="molecule type" value="Genomic_DNA"/>
</dbReference>
<dbReference type="PRINTS" id="PR00420">
    <property type="entry name" value="RNGMNOXGNASE"/>
</dbReference>
<proteinExistence type="predicted"/>
<dbReference type="VEuPathDB" id="FungiDB:MAPG_10177"/>
<feature type="domain" description="FAD-binding" evidence="7">
    <location>
        <begin position="6"/>
        <end position="181"/>
    </location>
</feature>
<comment type="cofactor">
    <cofactor evidence="1">
        <name>FAD</name>
        <dbReference type="ChEBI" id="CHEBI:57692"/>
    </cofactor>
</comment>
<evidence type="ECO:0000256" key="5">
    <source>
        <dbReference type="ARBA" id="ARBA00023033"/>
    </source>
</evidence>
<dbReference type="PANTHER" id="PTHR47178:SF6">
    <property type="entry name" value="FAD-BINDING DOMAIN-CONTAINING PROTEIN"/>
    <property type="match status" value="1"/>
</dbReference>
<accession>A0A0C4EBW5</accession>
<evidence type="ECO:0000256" key="3">
    <source>
        <dbReference type="ARBA" id="ARBA00022827"/>
    </source>
</evidence>
<reference evidence="9" key="4">
    <citation type="journal article" date="2015" name="G3 (Bethesda)">
        <title>Genome sequences of three phytopathogenic species of the Magnaporthaceae family of fungi.</title>
        <authorList>
            <person name="Okagaki L.H."/>
            <person name="Nunes C.C."/>
            <person name="Sailsbery J."/>
            <person name="Clay B."/>
            <person name="Brown D."/>
            <person name="John T."/>
            <person name="Oh Y."/>
            <person name="Young N."/>
            <person name="Fitzgerald M."/>
            <person name="Haas B.J."/>
            <person name="Zeng Q."/>
            <person name="Young S."/>
            <person name="Adiconis X."/>
            <person name="Fan L."/>
            <person name="Levin J.Z."/>
            <person name="Mitchell T.K."/>
            <person name="Okubara P.A."/>
            <person name="Farman M.L."/>
            <person name="Kohn L.M."/>
            <person name="Birren B."/>
            <person name="Ma L.-J."/>
            <person name="Dean R.A."/>
        </authorList>
    </citation>
    <scope>NUCLEOTIDE SEQUENCE</scope>
    <source>
        <strain evidence="9">ATCC 64411 / 73-15</strain>
    </source>
</reference>
<evidence type="ECO:0000256" key="2">
    <source>
        <dbReference type="ARBA" id="ARBA00022630"/>
    </source>
</evidence>
<dbReference type="OrthoDB" id="655030at2759"/>
<dbReference type="InterPro" id="IPR036188">
    <property type="entry name" value="FAD/NAD-bd_sf"/>
</dbReference>
<keyword evidence="2" id="KW-0285">Flavoprotein</keyword>
<keyword evidence="4" id="KW-0560">Oxidoreductase</keyword>
<reference evidence="8" key="1">
    <citation type="submission" date="2010-05" db="EMBL/GenBank/DDBJ databases">
        <title>The Genome Sequence of Magnaporthe poae strain ATCC 64411.</title>
        <authorList>
            <consortium name="The Broad Institute Genome Sequencing Platform"/>
            <consortium name="Broad Institute Genome Sequencing Center for Infectious Disease"/>
            <person name="Ma L.-J."/>
            <person name="Dead R."/>
            <person name="Young S."/>
            <person name="Zeng Q."/>
            <person name="Koehrsen M."/>
            <person name="Alvarado L."/>
            <person name="Berlin A."/>
            <person name="Chapman S.B."/>
            <person name="Chen Z."/>
            <person name="Freedman E."/>
            <person name="Gellesch M."/>
            <person name="Goldberg J."/>
            <person name="Griggs A."/>
            <person name="Gujja S."/>
            <person name="Heilman E.R."/>
            <person name="Heiman D."/>
            <person name="Hepburn T."/>
            <person name="Howarth C."/>
            <person name="Jen D."/>
            <person name="Larson L."/>
            <person name="Mehta T."/>
            <person name="Neiman D."/>
            <person name="Pearson M."/>
            <person name="Roberts A."/>
            <person name="Saif S."/>
            <person name="Shea T."/>
            <person name="Shenoy N."/>
            <person name="Sisk P."/>
            <person name="Stolte C."/>
            <person name="Sykes S."/>
            <person name="Walk T."/>
            <person name="White J."/>
            <person name="Yandava C."/>
            <person name="Haas B."/>
            <person name="Nusbaum C."/>
            <person name="Birren B."/>
        </authorList>
    </citation>
    <scope>NUCLEOTIDE SEQUENCE</scope>
    <source>
        <strain evidence="8">ATCC 64411</strain>
    </source>
</reference>
<dbReference type="Proteomes" id="UP000011715">
    <property type="component" value="Unassembled WGS sequence"/>
</dbReference>
<dbReference type="STRING" id="644358.A0A0C4EBW5"/>